<dbReference type="Proteomes" id="UP000326062">
    <property type="component" value="Chromosome 2"/>
</dbReference>
<sequence>MEETCFYPITHCRYSDGGGVLDQNWEKKQEQVIKNIISWLQETPEPYKRLDLLSQLRPLLKPPSGNQHLTAYSTLPSNSSTIPLPSTWLSQGNYTSPSQQKTTQLIGPVSDNVLLSASSTLTCINDSSPNYTGLTNSAPSSNLHRPGNFMVFFRFFHILVFLTPGLTFLKEEEVEQIVYPQEKLSHRKGQAVIAPLLIGTGIAAALGTRIGGISTSAHFYYKLSQELNEDMEQVVESFVSIQRQINSLASVALQNRRALELLTAEKGGTCLFLGEDCCYFVNETGIAQGRVKELRDRMERCRKELQNLYTPQNLFQFILLWLLPFLGPLVLIILFLLFGPCLFNLFQRFLQERIPAISRDQVKIILLLESLTPSSEKGDPGP</sequence>
<dbReference type="EMBL" id="VCEB01000002">
    <property type="protein sequence ID" value="KAB0383306.1"/>
    <property type="molecule type" value="Genomic_DNA"/>
</dbReference>
<feature type="transmembrane region" description="Helical" evidence="2">
    <location>
        <begin position="190"/>
        <end position="210"/>
    </location>
</feature>
<dbReference type="PANTHER" id="PTHR10424">
    <property type="entry name" value="VIRAL ENVELOPE PROTEIN"/>
    <property type="match status" value="1"/>
</dbReference>
<dbReference type="Pfam" id="PF00429">
    <property type="entry name" value="TLV_coat"/>
    <property type="match status" value="1"/>
</dbReference>
<evidence type="ECO:0000313" key="3">
    <source>
        <dbReference type="EMBL" id="KAB0383306.1"/>
    </source>
</evidence>
<keyword evidence="2" id="KW-1133">Transmembrane helix</keyword>
<evidence type="ECO:0000256" key="2">
    <source>
        <dbReference type="SAM" id="Phobius"/>
    </source>
</evidence>
<feature type="transmembrane region" description="Helical" evidence="2">
    <location>
        <begin position="318"/>
        <end position="343"/>
    </location>
</feature>
<dbReference type="AlphaFoldDB" id="A0A5J5MUW7"/>
<keyword evidence="1" id="KW-1015">Disulfide bond</keyword>
<keyword evidence="2" id="KW-0812">Transmembrane</keyword>
<keyword evidence="4" id="KW-1185">Reference proteome</keyword>
<evidence type="ECO:0000256" key="1">
    <source>
        <dbReference type="ARBA" id="ARBA00023157"/>
    </source>
</evidence>
<feature type="transmembrane region" description="Helical" evidence="2">
    <location>
        <begin position="149"/>
        <end position="169"/>
    </location>
</feature>
<proteinExistence type="predicted"/>
<dbReference type="PANTHER" id="PTHR10424:SF73">
    <property type="entry name" value="ENDOGENOUS RETROVIRUS GROUP FC1 ENV POLYPROTEIN-RELATED"/>
    <property type="match status" value="1"/>
</dbReference>
<dbReference type="SUPFAM" id="SSF58069">
    <property type="entry name" value="Virus ectodomain"/>
    <property type="match status" value="1"/>
</dbReference>
<reference evidence="3 4" key="1">
    <citation type="submission" date="2019-06" db="EMBL/GenBank/DDBJ databases">
        <title>Discovery of a novel chromosome fission-fusion reversal in muntjac.</title>
        <authorList>
            <person name="Mudd A.B."/>
            <person name="Bredeson J.V."/>
            <person name="Baum R."/>
            <person name="Hockemeyer D."/>
            <person name="Rokhsar D.S."/>
        </authorList>
    </citation>
    <scope>NUCLEOTIDE SEQUENCE [LARGE SCALE GENOMIC DNA]</scope>
    <source>
        <strain evidence="3">UCam_UCB_Mr</strain>
        <tissue evidence="3">Fibroblast cell line</tissue>
    </source>
</reference>
<dbReference type="Gene3D" id="1.10.287.210">
    <property type="match status" value="1"/>
</dbReference>
<organism evidence="3 4">
    <name type="scientific">Muntiacus reevesi</name>
    <name type="common">Reeves' muntjac</name>
    <name type="synonym">Cervus reevesi</name>
    <dbReference type="NCBI Taxonomy" id="9886"/>
    <lineage>
        <taxon>Eukaryota</taxon>
        <taxon>Metazoa</taxon>
        <taxon>Chordata</taxon>
        <taxon>Craniata</taxon>
        <taxon>Vertebrata</taxon>
        <taxon>Euteleostomi</taxon>
        <taxon>Mammalia</taxon>
        <taxon>Eutheria</taxon>
        <taxon>Laurasiatheria</taxon>
        <taxon>Artiodactyla</taxon>
        <taxon>Ruminantia</taxon>
        <taxon>Pecora</taxon>
        <taxon>Cervidae</taxon>
        <taxon>Muntiacinae</taxon>
        <taxon>Muntiacus</taxon>
    </lineage>
</organism>
<protein>
    <submittedName>
        <fullName evidence="3">Uncharacterized protein</fullName>
    </submittedName>
</protein>
<comment type="caution">
    <text evidence="3">The sequence shown here is derived from an EMBL/GenBank/DDBJ whole genome shotgun (WGS) entry which is preliminary data.</text>
</comment>
<accession>A0A5J5MUW7</accession>
<evidence type="ECO:0000313" key="4">
    <source>
        <dbReference type="Proteomes" id="UP000326062"/>
    </source>
</evidence>
<dbReference type="CDD" id="cd09851">
    <property type="entry name" value="HTLV-1-like_HR1-HR2"/>
    <property type="match status" value="1"/>
</dbReference>
<keyword evidence="2" id="KW-0472">Membrane</keyword>
<name>A0A5J5MUW7_MUNRE</name>
<dbReference type="InterPro" id="IPR018154">
    <property type="entry name" value="TLV/ENV_coat_polyprotein"/>
</dbReference>
<gene>
    <name evidence="3" type="ORF">FD755_005223</name>
</gene>